<sequence>MTALIRTEALTFRQGGRSILENIDLSVAPGEIVTLIGPNGGGKTTLLRLLIGTLHAGSGRILRRPGLRLGYTPQKMQIEKTMPMRVGRFLSLSGGLKHGARDAVLARVGALGLEGAQLSDLSGGELQRVLLARALLRDPQLLILDEPTQGLDQPAEAAFYRLVSEIRAERGVAILLVSHDLHVVMGACDRVICLNGHVCCSGAPEHVTADPAYHRMFGARADFALYRHHHDHSHDHAPAAGAAPASAAAQAHGSDAPHTRHGDAAAGPRPLLPPTGPGPEGGDAPGPEHRHDHAAS</sequence>
<accession>A0A5B8FX77</accession>
<feature type="domain" description="ABC transporter" evidence="11">
    <location>
        <begin position="5"/>
        <end position="220"/>
    </location>
</feature>
<keyword evidence="9" id="KW-0472">Membrane</keyword>
<keyword evidence="6" id="KW-0864">Zinc transport</keyword>
<keyword evidence="13" id="KW-1185">Reference proteome</keyword>
<dbReference type="PROSITE" id="PS50893">
    <property type="entry name" value="ABC_TRANSPORTER_2"/>
    <property type="match status" value="1"/>
</dbReference>
<evidence type="ECO:0000313" key="13">
    <source>
        <dbReference type="Proteomes" id="UP000305888"/>
    </source>
</evidence>
<dbReference type="InterPro" id="IPR017871">
    <property type="entry name" value="ABC_transporter-like_CS"/>
</dbReference>
<keyword evidence="3" id="KW-0547">Nucleotide-binding</keyword>
<evidence type="ECO:0000256" key="8">
    <source>
        <dbReference type="ARBA" id="ARBA00023065"/>
    </source>
</evidence>
<evidence type="ECO:0000256" key="2">
    <source>
        <dbReference type="ARBA" id="ARBA00022475"/>
    </source>
</evidence>
<evidence type="ECO:0000259" key="11">
    <source>
        <dbReference type="PROSITE" id="PS50893"/>
    </source>
</evidence>
<evidence type="ECO:0000313" key="12">
    <source>
        <dbReference type="EMBL" id="QDL91800.1"/>
    </source>
</evidence>
<evidence type="ECO:0000256" key="5">
    <source>
        <dbReference type="ARBA" id="ARBA00022840"/>
    </source>
</evidence>
<dbReference type="InterPro" id="IPR003593">
    <property type="entry name" value="AAA+_ATPase"/>
</dbReference>
<dbReference type="PANTHER" id="PTHR42734">
    <property type="entry name" value="METAL TRANSPORT SYSTEM ATP-BINDING PROTEIN TM_0124-RELATED"/>
    <property type="match status" value="1"/>
</dbReference>
<dbReference type="GO" id="GO:0016887">
    <property type="term" value="F:ATP hydrolysis activity"/>
    <property type="evidence" value="ECO:0007669"/>
    <property type="project" value="InterPro"/>
</dbReference>
<evidence type="ECO:0000256" key="6">
    <source>
        <dbReference type="ARBA" id="ARBA00022906"/>
    </source>
</evidence>
<dbReference type="GO" id="GO:0006829">
    <property type="term" value="P:zinc ion transport"/>
    <property type="evidence" value="ECO:0007669"/>
    <property type="project" value="UniProtKB-KW"/>
</dbReference>
<protein>
    <submittedName>
        <fullName evidence="12">Metal ABC transporter ATP-binding protein</fullName>
    </submittedName>
</protein>
<proteinExistence type="predicted"/>
<dbReference type="PROSITE" id="PS00211">
    <property type="entry name" value="ABC_TRANSPORTER_1"/>
    <property type="match status" value="1"/>
</dbReference>
<evidence type="ECO:0000256" key="9">
    <source>
        <dbReference type="ARBA" id="ARBA00023136"/>
    </source>
</evidence>
<dbReference type="AlphaFoldDB" id="A0A5B8FX77"/>
<dbReference type="Gene3D" id="3.40.50.300">
    <property type="entry name" value="P-loop containing nucleotide triphosphate hydrolases"/>
    <property type="match status" value="1"/>
</dbReference>
<keyword evidence="7" id="KW-1278">Translocase</keyword>
<feature type="compositionally biased region" description="Basic and acidic residues" evidence="10">
    <location>
        <begin position="286"/>
        <end position="296"/>
    </location>
</feature>
<dbReference type="InterPro" id="IPR050153">
    <property type="entry name" value="Metal_Ion_Import_ABC"/>
</dbReference>
<organism evidence="12 13">
    <name type="scientific">Paroceanicella profunda</name>
    <dbReference type="NCBI Taxonomy" id="2579971"/>
    <lineage>
        <taxon>Bacteria</taxon>
        <taxon>Pseudomonadati</taxon>
        <taxon>Pseudomonadota</taxon>
        <taxon>Alphaproteobacteria</taxon>
        <taxon>Rhodobacterales</taxon>
        <taxon>Paracoccaceae</taxon>
        <taxon>Paroceanicella</taxon>
    </lineage>
</organism>
<keyword evidence="5 12" id="KW-0067">ATP-binding</keyword>
<dbReference type="SMART" id="SM00382">
    <property type="entry name" value="AAA"/>
    <property type="match status" value="1"/>
</dbReference>
<keyword evidence="8" id="KW-0406">Ion transport</keyword>
<dbReference type="EMBL" id="CP040818">
    <property type="protein sequence ID" value="QDL91800.1"/>
    <property type="molecule type" value="Genomic_DNA"/>
</dbReference>
<dbReference type="PANTHER" id="PTHR42734:SF9">
    <property type="entry name" value="ZINC IMPORT ATP-BINDING PROTEIN ZNUC"/>
    <property type="match status" value="1"/>
</dbReference>
<dbReference type="OrthoDB" id="9780942at2"/>
<feature type="region of interest" description="Disordered" evidence="10">
    <location>
        <begin position="229"/>
        <end position="296"/>
    </location>
</feature>
<dbReference type="SUPFAM" id="SSF52540">
    <property type="entry name" value="P-loop containing nucleoside triphosphate hydrolases"/>
    <property type="match status" value="1"/>
</dbReference>
<dbReference type="InterPro" id="IPR027417">
    <property type="entry name" value="P-loop_NTPase"/>
</dbReference>
<dbReference type="GO" id="GO:0010043">
    <property type="term" value="P:response to zinc ion"/>
    <property type="evidence" value="ECO:0007669"/>
    <property type="project" value="TreeGrafter"/>
</dbReference>
<evidence type="ECO:0000256" key="1">
    <source>
        <dbReference type="ARBA" id="ARBA00022448"/>
    </source>
</evidence>
<gene>
    <name evidence="12" type="ORF">FDP22_08440</name>
</gene>
<evidence type="ECO:0000256" key="3">
    <source>
        <dbReference type="ARBA" id="ARBA00022741"/>
    </source>
</evidence>
<keyword evidence="1" id="KW-0813">Transport</keyword>
<evidence type="ECO:0000256" key="7">
    <source>
        <dbReference type="ARBA" id="ARBA00022967"/>
    </source>
</evidence>
<dbReference type="KEGG" id="ppru:FDP22_08440"/>
<dbReference type="GO" id="GO:0005524">
    <property type="term" value="F:ATP binding"/>
    <property type="evidence" value="ECO:0007669"/>
    <property type="project" value="UniProtKB-KW"/>
</dbReference>
<evidence type="ECO:0000256" key="10">
    <source>
        <dbReference type="SAM" id="MobiDB-lite"/>
    </source>
</evidence>
<keyword evidence="4" id="KW-0862">Zinc</keyword>
<reference evidence="12 13" key="1">
    <citation type="submission" date="2019-06" db="EMBL/GenBank/DDBJ databases">
        <title>Genome sequence of Rhodobacteraceae bacterium D4M1.</title>
        <authorList>
            <person name="Cao J."/>
        </authorList>
    </citation>
    <scope>NUCLEOTIDE SEQUENCE [LARGE SCALE GENOMIC DNA]</scope>
    <source>
        <strain evidence="12 13">D4M1</strain>
    </source>
</reference>
<feature type="compositionally biased region" description="Low complexity" evidence="10">
    <location>
        <begin position="238"/>
        <end position="254"/>
    </location>
</feature>
<name>A0A5B8FX77_9RHOB</name>
<evidence type="ECO:0000256" key="4">
    <source>
        <dbReference type="ARBA" id="ARBA00022833"/>
    </source>
</evidence>
<dbReference type="InterPro" id="IPR003439">
    <property type="entry name" value="ABC_transporter-like_ATP-bd"/>
</dbReference>
<keyword evidence="2" id="KW-1003">Cell membrane</keyword>
<dbReference type="Proteomes" id="UP000305888">
    <property type="component" value="Chromosome"/>
</dbReference>
<dbReference type="Pfam" id="PF00005">
    <property type="entry name" value="ABC_tran"/>
    <property type="match status" value="1"/>
</dbReference>